<dbReference type="AlphaFoldDB" id="A0A942DUZ8"/>
<dbReference type="PANTHER" id="PTHR10192">
    <property type="entry name" value="MOLYBDOPTERIN BIOSYNTHESIS PROTEIN"/>
    <property type="match status" value="1"/>
</dbReference>
<comment type="similarity">
    <text evidence="2 4">Belongs to the MoeA family.</text>
</comment>
<dbReference type="EMBL" id="JAGWCR010000002">
    <property type="protein sequence ID" value="MBS3647649.1"/>
    <property type="molecule type" value="Genomic_DNA"/>
</dbReference>
<dbReference type="InterPro" id="IPR038987">
    <property type="entry name" value="MoeA-like"/>
</dbReference>
<name>A0A942DUZ8_9HYPH</name>
<dbReference type="InterPro" id="IPR001453">
    <property type="entry name" value="MoaB/Mog_dom"/>
</dbReference>
<evidence type="ECO:0000313" key="7">
    <source>
        <dbReference type="Proteomes" id="UP000680348"/>
    </source>
</evidence>
<dbReference type="Gene3D" id="3.40.980.10">
    <property type="entry name" value="MoaB/Mog-like domain"/>
    <property type="match status" value="1"/>
</dbReference>
<dbReference type="InterPro" id="IPR036425">
    <property type="entry name" value="MoaB/Mog-like_dom_sf"/>
</dbReference>
<keyword evidence="4" id="KW-0808">Transferase</keyword>
<proteinExistence type="inferred from homology"/>
<dbReference type="InterPro" id="IPR005110">
    <property type="entry name" value="MoeA_linker/N"/>
</dbReference>
<dbReference type="PANTHER" id="PTHR10192:SF5">
    <property type="entry name" value="GEPHYRIN"/>
    <property type="match status" value="1"/>
</dbReference>
<dbReference type="SMART" id="SM00852">
    <property type="entry name" value="MoCF_biosynth"/>
    <property type="match status" value="1"/>
</dbReference>
<dbReference type="EC" id="2.10.1.1" evidence="4"/>
<dbReference type="GO" id="GO:0006777">
    <property type="term" value="P:Mo-molybdopterin cofactor biosynthetic process"/>
    <property type="evidence" value="ECO:0007669"/>
    <property type="project" value="UniProtKB-UniRule"/>
</dbReference>
<dbReference type="InterPro" id="IPR036135">
    <property type="entry name" value="MoeA_linker/N_sf"/>
</dbReference>
<keyword evidence="4" id="KW-0479">Metal-binding</keyword>
<dbReference type="SUPFAM" id="SSF63882">
    <property type="entry name" value="MoeA N-terminal region -like"/>
    <property type="match status" value="1"/>
</dbReference>
<dbReference type="Gene3D" id="3.90.105.10">
    <property type="entry name" value="Molybdopterin biosynthesis moea protein, domain 2"/>
    <property type="match status" value="1"/>
</dbReference>
<accession>A0A942DUZ8</accession>
<comment type="caution">
    <text evidence="6">The sequence shown here is derived from an EMBL/GenBank/DDBJ whole genome shotgun (WGS) entry which is preliminary data.</text>
</comment>
<comment type="catalytic activity">
    <reaction evidence="3">
        <text>adenylyl-molybdopterin + molybdate = Mo-molybdopterin + AMP + H(+)</text>
        <dbReference type="Rhea" id="RHEA:35047"/>
        <dbReference type="ChEBI" id="CHEBI:15378"/>
        <dbReference type="ChEBI" id="CHEBI:36264"/>
        <dbReference type="ChEBI" id="CHEBI:62727"/>
        <dbReference type="ChEBI" id="CHEBI:71302"/>
        <dbReference type="ChEBI" id="CHEBI:456215"/>
        <dbReference type="EC" id="2.10.1.1"/>
    </reaction>
</comment>
<comment type="function">
    <text evidence="1 4">Catalyzes the insertion of molybdate into adenylated molybdopterin with the concomitant release of AMP.</text>
</comment>
<keyword evidence="7" id="KW-1185">Reference proteome</keyword>
<keyword evidence="4" id="KW-0501">Molybdenum cofactor biosynthesis</keyword>
<dbReference type="Pfam" id="PF00994">
    <property type="entry name" value="MoCF_biosynth"/>
    <property type="match status" value="1"/>
</dbReference>
<dbReference type="SUPFAM" id="SSF63867">
    <property type="entry name" value="MoeA C-terminal domain-like"/>
    <property type="match status" value="1"/>
</dbReference>
<sequence>MMRTLPPTGMLTSLEAALGALLDGLVPVAPSFLPLDQALGRVAAEMPALLEAQPAHSIAALDGWACRALDLVGASAYSPLALPAVPAWVEAGDAMPEGCDCVLQADLVDCSGPIPQAVGEAAPGQGVRRAGEDMAAGRPVALSGQSLSAADLLVARKAGYRELAVRAPRIRVIDVAAGSGETFSTLLVAESLKAWGATVVATDAAGREAASIAAALDGEACDLLLLVGGTGDGRTDESAEALARRGVLLAHRIALRPGGTTAIGRLGSTPVVVLPGAPDQAFAAFLSLVQPVLDRLSGRHQRRSIVLPLSRKIASTVGLSEIALLNEHQGAWTPLAVGDFSLDAMRLADAWLAVPGDSEGYAAGTPIAAVPLPDSN</sequence>
<keyword evidence="4" id="KW-0500">Molybdenum</keyword>
<dbReference type="GO" id="GO:0061599">
    <property type="term" value="F:molybdopterin molybdotransferase activity"/>
    <property type="evidence" value="ECO:0007669"/>
    <property type="project" value="UniProtKB-UniRule"/>
</dbReference>
<organism evidence="6 7">
    <name type="scientific">Pseudaminobacter soli</name>
    <name type="common">ex Zhang et al. 2022</name>
    <dbReference type="NCBI Taxonomy" id="2831468"/>
    <lineage>
        <taxon>Bacteria</taxon>
        <taxon>Pseudomonadati</taxon>
        <taxon>Pseudomonadota</taxon>
        <taxon>Alphaproteobacteria</taxon>
        <taxon>Hyphomicrobiales</taxon>
        <taxon>Phyllobacteriaceae</taxon>
        <taxon>Pseudaminobacter</taxon>
    </lineage>
</organism>
<gene>
    <name evidence="6" type="ORF">KEU06_03290</name>
</gene>
<evidence type="ECO:0000256" key="1">
    <source>
        <dbReference type="ARBA" id="ARBA00002901"/>
    </source>
</evidence>
<dbReference type="SUPFAM" id="SSF53218">
    <property type="entry name" value="Molybdenum cofactor biosynthesis proteins"/>
    <property type="match status" value="1"/>
</dbReference>
<comment type="pathway">
    <text evidence="4">Cofactor biosynthesis; molybdopterin biosynthesis.</text>
</comment>
<reference evidence="6" key="1">
    <citation type="submission" date="2021-04" db="EMBL/GenBank/DDBJ databases">
        <title>Pseudaminobacter soli sp. nov., isolated from paddy soil contaminated by heavy metals.</title>
        <authorList>
            <person name="Zhang K."/>
        </authorList>
    </citation>
    <scope>NUCLEOTIDE SEQUENCE</scope>
    <source>
        <strain evidence="6">19-2017</strain>
    </source>
</reference>
<evidence type="ECO:0000256" key="2">
    <source>
        <dbReference type="ARBA" id="ARBA00010763"/>
    </source>
</evidence>
<dbReference type="Pfam" id="PF03453">
    <property type="entry name" value="MoeA_N"/>
    <property type="match status" value="1"/>
</dbReference>
<feature type="domain" description="MoaB/Mog" evidence="5">
    <location>
        <begin position="171"/>
        <end position="295"/>
    </location>
</feature>
<evidence type="ECO:0000259" key="5">
    <source>
        <dbReference type="SMART" id="SM00852"/>
    </source>
</evidence>
<dbReference type="RefSeq" id="WP_188253224.1">
    <property type="nucleotide sequence ID" value="NZ_JABVCF010000002.1"/>
</dbReference>
<dbReference type="GO" id="GO:0046872">
    <property type="term" value="F:metal ion binding"/>
    <property type="evidence" value="ECO:0007669"/>
    <property type="project" value="UniProtKB-UniRule"/>
</dbReference>
<dbReference type="Gene3D" id="2.170.190.11">
    <property type="entry name" value="Molybdopterin biosynthesis moea protein, domain 3"/>
    <property type="match status" value="1"/>
</dbReference>
<protein>
    <recommendedName>
        <fullName evidence="4">Molybdopterin molybdenumtransferase</fullName>
        <ecNumber evidence="4">2.10.1.1</ecNumber>
    </recommendedName>
</protein>
<evidence type="ECO:0000256" key="3">
    <source>
        <dbReference type="ARBA" id="ARBA00047317"/>
    </source>
</evidence>
<keyword evidence="4" id="KW-0460">Magnesium</keyword>
<dbReference type="Gene3D" id="2.40.340.10">
    <property type="entry name" value="MoeA, C-terminal, domain IV"/>
    <property type="match status" value="1"/>
</dbReference>
<dbReference type="InterPro" id="IPR036688">
    <property type="entry name" value="MoeA_C_domain_IV_sf"/>
</dbReference>
<evidence type="ECO:0000313" key="6">
    <source>
        <dbReference type="EMBL" id="MBS3647649.1"/>
    </source>
</evidence>
<comment type="cofactor">
    <cofactor evidence="4">
        <name>Mg(2+)</name>
        <dbReference type="ChEBI" id="CHEBI:18420"/>
    </cofactor>
</comment>
<dbReference type="Proteomes" id="UP000680348">
    <property type="component" value="Unassembled WGS sequence"/>
</dbReference>
<dbReference type="GO" id="GO:0005829">
    <property type="term" value="C:cytosol"/>
    <property type="evidence" value="ECO:0007669"/>
    <property type="project" value="TreeGrafter"/>
</dbReference>
<evidence type="ECO:0000256" key="4">
    <source>
        <dbReference type="RuleBase" id="RU365090"/>
    </source>
</evidence>